<dbReference type="InterPro" id="IPR045187">
    <property type="entry name" value="CcO_II"/>
</dbReference>
<evidence type="ECO:0000256" key="15">
    <source>
        <dbReference type="ARBA" id="ARBA00023128"/>
    </source>
</evidence>
<dbReference type="PROSITE" id="PS00078">
    <property type="entry name" value="COX2"/>
    <property type="match status" value="1"/>
</dbReference>
<dbReference type="Gene3D" id="2.60.40.420">
    <property type="entry name" value="Cupredoxins - blue copper proteins"/>
    <property type="match status" value="1"/>
</dbReference>
<feature type="transmembrane region" description="Helical" evidence="19">
    <location>
        <begin position="57"/>
        <end position="76"/>
    </location>
</feature>
<evidence type="ECO:0000256" key="2">
    <source>
        <dbReference type="ARBA" id="ARBA00007866"/>
    </source>
</evidence>
<keyword evidence="12 18" id="KW-0249">Electron transport</keyword>
<keyword evidence="6 18" id="KW-0679">Respiratory chain</keyword>
<evidence type="ECO:0000256" key="14">
    <source>
        <dbReference type="ARBA" id="ARBA00023008"/>
    </source>
</evidence>
<evidence type="ECO:0000256" key="13">
    <source>
        <dbReference type="ARBA" id="ARBA00022989"/>
    </source>
</evidence>
<evidence type="ECO:0000256" key="16">
    <source>
        <dbReference type="ARBA" id="ARBA00023136"/>
    </source>
</evidence>
<sequence length="225" mass="27361">MWMMVNLQDYNSYLMMFMIEFHDLIMMILFLIMLFIFYIMIWYFFNKFINKNILHNQFIEIIWTIIPMFILMFMAIPSLKILYLMEEIINPFMTIKMLGHQWYWSYEYVDFFEIEFDSFMLDKLFNVENMFRLLDVDNHLVLPKCVDIRGLVSSMDVIHSWSMPSLGIKVDAIPGRVNQFILFLLRYGIYFGQCSEICGLNHSFMPIVLESVNFYLFFIFLMKNF</sequence>
<evidence type="ECO:0000256" key="3">
    <source>
        <dbReference type="ARBA" id="ARBA00011164"/>
    </source>
</evidence>
<gene>
    <name evidence="22" type="primary">COX2</name>
</gene>
<keyword evidence="11" id="KW-1278">Translocase</keyword>
<evidence type="ECO:0000313" key="22">
    <source>
        <dbReference type="EMBL" id="AHA52453.1"/>
    </source>
</evidence>
<evidence type="ECO:0000259" key="21">
    <source>
        <dbReference type="PROSITE" id="PS50999"/>
    </source>
</evidence>
<dbReference type="PANTHER" id="PTHR22888">
    <property type="entry name" value="CYTOCHROME C OXIDASE, SUBUNIT II"/>
    <property type="match status" value="1"/>
</dbReference>
<keyword evidence="5 18" id="KW-0813">Transport</keyword>
<keyword evidence="15 18" id="KW-0496">Mitochondrion</keyword>
<dbReference type="GO" id="GO:0005743">
    <property type="term" value="C:mitochondrial inner membrane"/>
    <property type="evidence" value="ECO:0007669"/>
    <property type="project" value="UniProtKB-SubCell"/>
</dbReference>
<feature type="domain" description="Cytochrome oxidase subunit II transmembrane region profile" evidence="21">
    <location>
        <begin position="1"/>
        <end position="89"/>
    </location>
</feature>
<evidence type="ECO:0000256" key="9">
    <source>
        <dbReference type="ARBA" id="ARBA00022792"/>
    </source>
</evidence>
<comment type="catalytic activity">
    <reaction evidence="17">
        <text>4 Fe(II)-[cytochrome c] + O2 + 8 H(+)(in) = 4 Fe(III)-[cytochrome c] + 2 H2O + 4 H(+)(out)</text>
        <dbReference type="Rhea" id="RHEA:11436"/>
        <dbReference type="Rhea" id="RHEA-COMP:10350"/>
        <dbReference type="Rhea" id="RHEA-COMP:14399"/>
        <dbReference type="ChEBI" id="CHEBI:15377"/>
        <dbReference type="ChEBI" id="CHEBI:15378"/>
        <dbReference type="ChEBI" id="CHEBI:15379"/>
        <dbReference type="ChEBI" id="CHEBI:29033"/>
        <dbReference type="ChEBI" id="CHEBI:29034"/>
        <dbReference type="EC" id="7.1.1.9"/>
    </reaction>
    <physiologicalReaction direction="left-to-right" evidence="17">
        <dbReference type="Rhea" id="RHEA:11437"/>
    </physiologicalReaction>
</comment>
<keyword evidence="8 18" id="KW-0479">Metal-binding</keyword>
<dbReference type="GO" id="GO:0004129">
    <property type="term" value="F:cytochrome-c oxidase activity"/>
    <property type="evidence" value="ECO:0007669"/>
    <property type="project" value="UniProtKB-EC"/>
</dbReference>
<keyword evidence="16 18" id="KW-0472">Membrane</keyword>
<comment type="subunit">
    <text evidence="3">Component of the cytochrome c oxidase (complex IV, CIV), a multisubunit enzyme composed of a catalytic core of 3 subunits and several supernumerary subunits. The complex exists as a monomer or a dimer and forms supercomplexes (SCs) in the inner mitochondrial membrane with ubiquinol-cytochrome c oxidoreductase (cytochrome b-c1 complex, complex III, CIII).</text>
</comment>
<evidence type="ECO:0000256" key="7">
    <source>
        <dbReference type="ARBA" id="ARBA00022692"/>
    </source>
</evidence>
<keyword evidence="10" id="KW-0460">Magnesium</keyword>
<proteinExistence type="inferred from homology"/>
<evidence type="ECO:0000256" key="5">
    <source>
        <dbReference type="ARBA" id="ARBA00022448"/>
    </source>
</evidence>
<dbReference type="EMBL" id="KF385867">
    <property type="protein sequence ID" value="AHA52453.1"/>
    <property type="molecule type" value="Genomic_DNA"/>
</dbReference>
<evidence type="ECO:0000256" key="19">
    <source>
        <dbReference type="SAM" id="Phobius"/>
    </source>
</evidence>
<comment type="function">
    <text evidence="18">Component of the cytochrome c oxidase, the last enzyme in the mitochondrial electron transport chain which drives oxidative phosphorylation. The respiratory chain contains 3 multisubunit complexes succinate dehydrogenase (complex II, CII), ubiquinol-cytochrome c oxidoreductase (cytochrome b-c1 complex, complex III, CIII) and cytochrome c oxidase (complex IV, CIV), that cooperate to transfer electrons derived from NADH and succinate to molecular oxygen, creating an electrochemical gradient over the inner membrane that drives transmembrane transport and the ATP synthase. Cytochrome c oxidase is the component of the respiratory chain that catalyzes the reduction of oxygen to water. Electrons originating from reduced cytochrome c in the intermembrane space (IMS) are transferred via the dinuclear copper A center (CU(A)) of subunit 2 and heme A of subunit 1 to the active site in subunit 1, a binuclear center (BNC) formed by heme A3 and copper B (CU(B)). The BNC reduces molecular oxygen to 2 water molecules using 4 electrons from cytochrome c in the IMS and 4 protons from the mitochondrial matrix.</text>
</comment>
<evidence type="ECO:0000256" key="12">
    <source>
        <dbReference type="ARBA" id="ARBA00022982"/>
    </source>
</evidence>
<organism evidence="22">
    <name type="scientific">Acanthormius sp. QL-2013</name>
    <dbReference type="NCBI Taxonomy" id="1421592"/>
    <lineage>
        <taxon>Eukaryota</taxon>
        <taxon>Metazoa</taxon>
        <taxon>Ecdysozoa</taxon>
        <taxon>Arthropoda</taxon>
        <taxon>Hexapoda</taxon>
        <taxon>Insecta</taxon>
        <taxon>Pterygota</taxon>
        <taxon>Neoptera</taxon>
        <taxon>Endopterygota</taxon>
        <taxon>Hymenoptera</taxon>
        <taxon>Apocrita</taxon>
        <taxon>Ichneumonoidea</taxon>
        <taxon>Braconidae</taxon>
        <taxon>Lysiterminae</taxon>
        <taxon>Acanthormius</taxon>
    </lineage>
</organism>
<evidence type="ECO:0000256" key="6">
    <source>
        <dbReference type="ARBA" id="ARBA00022660"/>
    </source>
</evidence>
<dbReference type="InterPro" id="IPR002429">
    <property type="entry name" value="CcO_II-like_C"/>
</dbReference>
<dbReference type="Pfam" id="PF00116">
    <property type="entry name" value="COX2"/>
    <property type="match status" value="1"/>
</dbReference>
<dbReference type="Gene3D" id="1.10.287.90">
    <property type="match status" value="1"/>
</dbReference>
<evidence type="ECO:0000256" key="11">
    <source>
        <dbReference type="ARBA" id="ARBA00022967"/>
    </source>
</evidence>
<comment type="cofactor">
    <cofactor evidence="18">
        <name>Cu cation</name>
        <dbReference type="ChEBI" id="CHEBI:23378"/>
    </cofactor>
    <text evidence="18">Binds a copper A center.</text>
</comment>
<feature type="transmembrane region" description="Helical" evidence="19">
    <location>
        <begin position="24"/>
        <end position="45"/>
    </location>
</feature>
<dbReference type="GO" id="GO:0042773">
    <property type="term" value="P:ATP synthesis coupled electron transport"/>
    <property type="evidence" value="ECO:0007669"/>
    <property type="project" value="TreeGrafter"/>
</dbReference>
<dbReference type="InterPro" id="IPR001505">
    <property type="entry name" value="Copper_CuA"/>
</dbReference>
<dbReference type="AlphaFoldDB" id="A0A0A6ZKR9"/>
<dbReference type="InterPro" id="IPR011759">
    <property type="entry name" value="Cyt_c_oxidase_su2_TM_dom"/>
</dbReference>
<evidence type="ECO:0000259" key="20">
    <source>
        <dbReference type="PROSITE" id="PS50857"/>
    </source>
</evidence>
<evidence type="ECO:0000256" key="18">
    <source>
        <dbReference type="RuleBase" id="RU000457"/>
    </source>
</evidence>
<evidence type="ECO:0000256" key="1">
    <source>
        <dbReference type="ARBA" id="ARBA00004448"/>
    </source>
</evidence>
<reference evidence="22" key="1">
    <citation type="submission" date="2013-07" db="EMBL/GenBank/DDBJ databases">
        <title>The comparative mitochondrial genomes from Braconidae subfamilies and the phylogeny of the Hymenoptera.</title>
        <authorList>
            <person name="Li Q."/>
            <person name="Wei S.J."/>
            <person name="Chen X.X."/>
        </authorList>
    </citation>
    <scope>NUCLEOTIDE SEQUENCE</scope>
</reference>
<dbReference type="InterPro" id="IPR036257">
    <property type="entry name" value="Cyt_c_oxidase_su2_TM_sf"/>
</dbReference>
<dbReference type="GO" id="GO:0005507">
    <property type="term" value="F:copper ion binding"/>
    <property type="evidence" value="ECO:0007669"/>
    <property type="project" value="InterPro"/>
</dbReference>
<dbReference type="PRINTS" id="PR01166">
    <property type="entry name" value="CYCOXIDASEII"/>
</dbReference>
<keyword evidence="9 18" id="KW-0999">Mitochondrion inner membrane</keyword>
<dbReference type="PROSITE" id="PS50857">
    <property type="entry name" value="COX2_CUA"/>
    <property type="match status" value="1"/>
</dbReference>
<geneLocation type="mitochondrion" evidence="22"/>
<accession>A0A0A6ZKR9</accession>
<dbReference type="SUPFAM" id="SSF49503">
    <property type="entry name" value="Cupredoxins"/>
    <property type="match status" value="1"/>
</dbReference>
<dbReference type="PROSITE" id="PS50999">
    <property type="entry name" value="COX2_TM"/>
    <property type="match status" value="1"/>
</dbReference>
<evidence type="ECO:0000256" key="10">
    <source>
        <dbReference type="ARBA" id="ARBA00022842"/>
    </source>
</evidence>
<keyword evidence="7 18" id="KW-0812">Transmembrane</keyword>
<evidence type="ECO:0000256" key="17">
    <source>
        <dbReference type="ARBA" id="ARBA00049512"/>
    </source>
</evidence>
<protein>
    <recommendedName>
        <fullName evidence="4 18">Cytochrome c oxidase subunit 2</fullName>
    </recommendedName>
</protein>
<dbReference type="SUPFAM" id="SSF81464">
    <property type="entry name" value="Cytochrome c oxidase subunit II-like, transmembrane region"/>
    <property type="match status" value="1"/>
</dbReference>
<dbReference type="Pfam" id="PF02790">
    <property type="entry name" value="COX2_TM"/>
    <property type="match status" value="1"/>
</dbReference>
<dbReference type="InterPro" id="IPR008972">
    <property type="entry name" value="Cupredoxin"/>
</dbReference>
<keyword evidence="13 19" id="KW-1133">Transmembrane helix</keyword>
<feature type="domain" description="Cytochrome oxidase subunit II copper A binding" evidence="20">
    <location>
        <begin position="90"/>
        <end position="223"/>
    </location>
</feature>
<name>A0A0A6ZKR9_9HYME</name>
<comment type="similarity">
    <text evidence="2 18">Belongs to the cytochrome c oxidase subunit 2 family.</text>
</comment>
<comment type="subcellular location">
    <subcellularLocation>
        <location evidence="1 18">Mitochondrion inner membrane</location>
        <topology evidence="1 18">Multi-pass membrane protein</topology>
    </subcellularLocation>
</comment>
<keyword evidence="14 18" id="KW-0186">Copper</keyword>
<dbReference type="PANTHER" id="PTHR22888:SF9">
    <property type="entry name" value="CYTOCHROME C OXIDASE SUBUNIT 2"/>
    <property type="match status" value="1"/>
</dbReference>
<evidence type="ECO:0000256" key="8">
    <source>
        <dbReference type="ARBA" id="ARBA00022723"/>
    </source>
</evidence>
<dbReference type="FunFam" id="2.60.40.420:FF:000001">
    <property type="entry name" value="Cytochrome c oxidase subunit 2"/>
    <property type="match status" value="1"/>
</dbReference>
<evidence type="ECO:0000256" key="4">
    <source>
        <dbReference type="ARBA" id="ARBA00015946"/>
    </source>
</evidence>